<reference evidence="2 3" key="1">
    <citation type="submission" date="2021-03" db="EMBL/GenBank/DDBJ databases">
        <authorList>
            <person name="Shang D.-D."/>
            <person name="Du Z.-J."/>
            <person name="Chen G.-J."/>
        </authorList>
    </citation>
    <scope>NUCLEOTIDE SEQUENCE [LARGE SCALE GENOMIC DNA]</scope>
    <source>
        <strain evidence="2 3">F1192</strain>
    </source>
</reference>
<keyword evidence="2" id="KW-0032">Aminotransferase</keyword>
<dbReference type="Gene3D" id="3.20.10.10">
    <property type="entry name" value="D-amino Acid Aminotransferase, subunit A, domain 2"/>
    <property type="match status" value="1"/>
</dbReference>
<dbReference type="InterPro" id="IPR001544">
    <property type="entry name" value="Aminotrans_IV"/>
</dbReference>
<evidence type="ECO:0000256" key="1">
    <source>
        <dbReference type="ARBA" id="ARBA00009320"/>
    </source>
</evidence>
<dbReference type="GO" id="GO:0008483">
    <property type="term" value="F:transaminase activity"/>
    <property type="evidence" value="ECO:0007669"/>
    <property type="project" value="UniProtKB-KW"/>
</dbReference>
<dbReference type="InterPro" id="IPR043132">
    <property type="entry name" value="BCAT-like_C"/>
</dbReference>
<keyword evidence="2" id="KW-0808">Transferase</keyword>
<dbReference type="Proteomes" id="UP000664554">
    <property type="component" value="Unassembled WGS sequence"/>
</dbReference>
<organism evidence="2 3">
    <name type="scientific">Psychrobacter coccoides</name>
    <dbReference type="NCBI Taxonomy" id="2818440"/>
    <lineage>
        <taxon>Bacteria</taxon>
        <taxon>Pseudomonadati</taxon>
        <taxon>Pseudomonadota</taxon>
        <taxon>Gammaproteobacteria</taxon>
        <taxon>Moraxellales</taxon>
        <taxon>Moraxellaceae</taxon>
        <taxon>Psychrobacter</taxon>
    </lineage>
</organism>
<protein>
    <submittedName>
        <fullName evidence="2">Aminotransferase class IV</fullName>
    </submittedName>
</protein>
<evidence type="ECO:0000313" key="2">
    <source>
        <dbReference type="EMBL" id="MBO1530455.1"/>
    </source>
</evidence>
<comment type="caution">
    <text evidence="2">The sequence shown here is derived from an EMBL/GenBank/DDBJ whole genome shotgun (WGS) entry which is preliminary data.</text>
</comment>
<keyword evidence="3" id="KW-1185">Reference proteome</keyword>
<proteinExistence type="inferred from homology"/>
<dbReference type="Gene3D" id="3.30.470.10">
    <property type="match status" value="1"/>
</dbReference>
<dbReference type="EMBL" id="JAGBKM010000005">
    <property type="protein sequence ID" value="MBO1530455.1"/>
    <property type="molecule type" value="Genomic_DNA"/>
</dbReference>
<accession>A0ABS3NM33</accession>
<dbReference type="Pfam" id="PF01063">
    <property type="entry name" value="Aminotran_4"/>
    <property type="match status" value="1"/>
</dbReference>
<dbReference type="SUPFAM" id="SSF56752">
    <property type="entry name" value="D-aminoacid aminotransferase-like PLP-dependent enzymes"/>
    <property type="match status" value="1"/>
</dbReference>
<dbReference type="PANTHER" id="PTHR42743:SF13">
    <property type="entry name" value="P-LOOP CONTAINING NUCLEOSIDE TRIPHOSPHATE HYDROLASE PROTEIN"/>
    <property type="match status" value="1"/>
</dbReference>
<name>A0ABS3NM33_9GAMM</name>
<gene>
    <name evidence="2" type="ORF">J3492_04405</name>
</gene>
<dbReference type="InterPro" id="IPR036038">
    <property type="entry name" value="Aminotransferase-like"/>
</dbReference>
<evidence type="ECO:0000313" key="3">
    <source>
        <dbReference type="Proteomes" id="UP000664554"/>
    </source>
</evidence>
<comment type="similarity">
    <text evidence="1">Belongs to the class-IV pyridoxal-phosphate-dependent aminotransferase family.</text>
</comment>
<dbReference type="RefSeq" id="WP_207990289.1">
    <property type="nucleotide sequence ID" value="NZ_JAGBKM010000005.1"/>
</dbReference>
<sequence length="303" mass="32670">MTAAASTWQRLHPHTLEQTALTPDNRGLAYGDGFFSTLGVIEGMIVWQDYHYQRLISHAAALQLALDSQALMATLQACAQQLEQGMMKVVVTRAVQPVRGYGFTPGAAGSASEVWLKSVAMPIDTVNKLLLPDGRTLLMQPAMTVSCLQAQLACLPPPLSGLKSLNRLDSVLASGELQALKVTEPNIGEGLVRDMSGSWVEGTMSNVFYQLSSRSAAGETQTDSEYLLSGQWYTPPLTSSGVAGVMRQVIIDALANTDRPVVMRSLHDEDLPNLTQMFFCNALRGVMPVSALVLLSGQAVEFN</sequence>
<dbReference type="InterPro" id="IPR050571">
    <property type="entry name" value="Class-IV_PLP-Dep_Aminotrnsfr"/>
</dbReference>
<dbReference type="PANTHER" id="PTHR42743">
    <property type="entry name" value="AMINO-ACID AMINOTRANSFERASE"/>
    <property type="match status" value="1"/>
</dbReference>
<dbReference type="InterPro" id="IPR043131">
    <property type="entry name" value="BCAT-like_N"/>
</dbReference>